<dbReference type="Proteomes" id="UP000076131">
    <property type="component" value="Unassembled WGS sequence"/>
</dbReference>
<dbReference type="Gene3D" id="1.20.1530.10">
    <property type="entry name" value="Na+/H+ antiporter like domain"/>
    <property type="match status" value="1"/>
</dbReference>
<dbReference type="GO" id="GO:0006885">
    <property type="term" value="P:regulation of pH"/>
    <property type="evidence" value="ECO:0007669"/>
    <property type="project" value="UniProtKB-UniRule"/>
</dbReference>
<evidence type="ECO:0000256" key="1">
    <source>
        <dbReference type="ARBA" id="ARBA00004429"/>
    </source>
</evidence>
<evidence type="ECO:0000256" key="6">
    <source>
        <dbReference type="ARBA" id="ARBA00023201"/>
    </source>
</evidence>
<dbReference type="InterPro" id="IPR036249">
    <property type="entry name" value="Thioredoxin-like_sf"/>
</dbReference>
<comment type="caution">
    <text evidence="9">The sequence shown here is derived from an EMBL/GenBank/DDBJ whole genome shotgun (WGS) entry which is preliminary data.</text>
</comment>
<dbReference type="PANTHER" id="PTHR30341">
    <property type="entry name" value="SODIUM ION/PROTON ANTIPORTER NHAA-RELATED"/>
    <property type="match status" value="1"/>
</dbReference>
<keyword evidence="7" id="KW-0915">Sodium</keyword>
<feature type="transmembrane region" description="Helical" evidence="7">
    <location>
        <begin position="315"/>
        <end position="337"/>
    </location>
</feature>
<dbReference type="Gene3D" id="3.40.30.10">
    <property type="entry name" value="Glutaredoxin"/>
    <property type="match status" value="1"/>
</dbReference>
<feature type="transmembrane region" description="Helical" evidence="7">
    <location>
        <begin position="349"/>
        <end position="377"/>
    </location>
</feature>
<keyword evidence="7" id="KW-0406">Ion transport</keyword>
<evidence type="ECO:0000256" key="5">
    <source>
        <dbReference type="ARBA" id="ARBA00023136"/>
    </source>
</evidence>
<name>A0A154QDI8_9GAMM</name>
<feature type="transmembrane region" description="Helical" evidence="7">
    <location>
        <begin position="484"/>
        <end position="504"/>
    </location>
</feature>
<dbReference type="AlphaFoldDB" id="A0A154QDI8"/>
<dbReference type="Pfam" id="PF06965">
    <property type="entry name" value="Na_H_antiport_1"/>
    <property type="match status" value="1"/>
</dbReference>
<keyword evidence="10" id="KW-1185">Reference proteome</keyword>
<organism evidence="9 10">
    <name type="scientific">Rhodanobacter thiooxydans</name>
    <dbReference type="NCBI Taxonomy" id="416169"/>
    <lineage>
        <taxon>Bacteria</taxon>
        <taxon>Pseudomonadati</taxon>
        <taxon>Pseudomonadota</taxon>
        <taxon>Gammaproteobacteria</taxon>
        <taxon>Lysobacterales</taxon>
        <taxon>Rhodanobacteraceae</taxon>
        <taxon>Rhodanobacter</taxon>
    </lineage>
</organism>
<dbReference type="InterPro" id="IPR023171">
    <property type="entry name" value="Na/H_antiporter_dom_sf"/>
</dbReference>
<comment type="catalytic activity">
    <reaction evidence="7">
        <text>Na(+)(in) + 2 H(+)(out) = Na(+)(out) + 2 H(+)(in)</text>
        <dbReference type="Rhea" id="RHEA:29251"/>
        <dbReference type="ChEBI" id="CHEBI:15378"/>
        <dbReference type="ChEBI" id="CHEBI:29101"/>
    </reaction>
</comment>
<dbReference type="RefSeq" id="WP_008438803.1">
    <property type="nucleotide sequence ID" value="NZ_LVJS01000120.1"/>
</dbReference>
<feature type="transmembrane region" description="Helical" evidence="7">
    <location>
        <begin position="389"/>
        <end position="417"/>
    </location>
</feature>
<feature type="domain" description="Thioredoxin-like fold" evidence="8">
    <location>
        <begin position="18"/>
        <end position="177"/>
    </location>
</feature>
<keyword evidence="6 7" id="KW-0739">Sodium transport</keyword>
<dbReference type="STRING" id="416169.RHOFW104T7_01415"/>
<evidence type="ECO:0000313" key="9">
    <source>
        <dbReference type="EMBL" id="KZC22308.1"/>
    </source>
</evidence>
<evidence type="ECO:0000256" key="2">
    <source>
        <dbReference type="ARBA" id="ARBA00022475"/>
    </source>
</evidence>
<accession>A0A154QDI8</accession>
<dbReference type="NCBIfam" id="TIGR00773">
    <property type="entry name" value="NhaA"/>
    <property type="match status" value="1"/>
</dbReference>
<comment type="function">
    <text evidence="7">Na(+)/H(+) antiporter that extrudes sodium in exchange for external protons.</text>
</comment>
<dbReference type="SUPFAM" id="SSF52833">
    <property type="entry name" value="Thioredoxin-like"/>
    <property type="match status" value="1"/>
</dbReference>
<dbReference type="InterPro" id="IPR012336">
    <property type="entry name" value="Thioredoxin-like_fold"/>
</dbReference>
<evidence type="ECO:0000259" key="8">
    <source>
        <dbReference type="Pfam" id="PF13462"/>
    </source>
</evidence>
<keyword evidence="5 7" id="KW-0472">Membrane</keyword>
<evidence type="ECO:0000256" key="7">
    <source>
        <dbReference type="HAMAP-Rule" id="MF_01844"/>
    </source>
</evidence>
<keyword evidence="2 7" id="KW-1003">Cell membrane</keyword>
<keyword evidence="7" id="KW-0050">Antiport</keyword>
<comment type="similarity">
    <text evidence="7">Belongs to the NhaA Na(+)/H(+) (TC 2.A.33) antiporter family.</text>
</comment>
<sequence length="610" mass="64725">MAKTGPTRLSRAIDPSRDHILGDPGAEMVLLEYGSYACQPCHEASSVIARLREQFGPRLCYVYRHRPVTGSEAAWQAAVLAEYATATTDDFWPVHNALMADGRDLDLAGIDRIATAFGLPLPSTRPDDAEHAAAEQRVREDRQAATASGANVAPTFFINNRCYEGPWDESALAEALEGSLGFRARTAALDFVRWGPSAGVLLLLMSIVAIILANSPAGPAFAAIWPTPLGIGVGDHVFRLPLITWINDGLLSVFFLVVGLEIKREFTVGQLATRQAAALPIAGAIGGILLPAALYLLIAPATLGHGWGTTISTDTAFAIALIVFLGDCVPVELRIFLTAAAIIDDLVSIVVVALFYGGALHLSFLLAAALICAGLLALNRWNVYRPLPYALLGLALWFCLQQGGIHPTLAGVILALVTPTRPPANLRALNAQAQLVFRAEARDDRDMPHQTPSAASLAMLDTIHSRLESPAAKLLRTMEPWSSYLVLPLFALANAGVLVSLDAIHGHGRLMLAIIIGLVVGKPAGIALGALLAARLGWARKPAAYTWRQLVGAGILAGMGFTMSLFIAGHTFTEPAVFDAARIAIFLASILAGSLGAFWLRRSPAPAAPS</sequence>
<keyword evidence="7" id="KW-0813">Transport</keyword>
<dbReference type="Pfam" id="PF13462">
    <property type="entry name" value="Thioredoxin_4"/>
    <property type="match status" value="1"/>
</dbReference>
<comment type="subcellular location">
    <subcellularLocation>
        <location evidence="1">Cell inner membrane</location>
        <topology evidence="1">Multi-pass membrane protein</topology>
    </subcellularLocation>
    <subcellularLocation>
        <location evidence="7">Cell membrane</location>
        <topology evidence="7">Multi-pass membrane protein</topology>
    </subcellularLocation>
</comment>
<dbReference type="HAMAP" id="MF_01844">
    <property type="entry name" value="NhaA"/>
    <property type="match status" value="1"/>
</dbReference>
<feature type="transmembrane region" description="Helical" evidence="7">
    <location>
        <begin position="580"/>
        <end position="600"/>
    </location>
</feature>
<gene>
    <name evidence="7" type="primary">nhaA</name>
    <name evidence="9" type="ORF">RHOFW104T7_01415</name>
</gene>
<proteinExistence type="inferred from homology"/>
<dbReference type="InterPro" id="IPR004670">
    <property type="entry name" value="NhaA"/>
</dbReference>
<evidence type="ECO:0000256" key="4">
    <source>
        <dbReference type="ARBA" id="ARBA00022989"/>
    </source>
</evidence>
<protein>
    <recommendedName>
        <fullName evidence="7">Na(+)/H(+) antiporter NhaA</fullName>
    </recommendedName>
    <alternativeName>
        <fullName evidence="7">Sodium/proton antiporter NhaA</fullName>
    </alternativeName>
</protein>
<feature type="transmembrane region" description="Helical" evidence="7">
    <location>
        <begin position="200"/>
        <end position="225"/>
    </location>
</feature>
<dbReference type="eggNOG" id="COG3004">
    <property type="taxonomic scope" value="Bacteria"/>
</dbReference>
<keyword evidence="3 7" id="KW-0812">Transmembrane</keyword>
<evidence type="ECO:0000256" key="3">
    <source>
        <dbReference type="ARBA" id="ARBA00022692"/>
    </source>
</evidence>
<dbReference type="eggNOG" id="COG1651">
    <property type="taxonomic scope" value="Bacteria"/>
</dbReference>
<reference evidence="9 10" key="1">
    <citation type="journal article" date="2016" name="MBio">
        <title>Lateral Gene Transfer in a Heavy Metal-Contaminated-Groundwater Microbial Community.</title>
        <authorList>
            <person name="Hemme C.L."/>
            <person name="Green S.J."/>
            <person name="Rishishwar L."/>
            <person name="Prakash O."/>
            <person name="Pettenato A."/>
            <person name="Chakraborty R."/>
            <person name="Deutschbauer A.M."/>
            <person name="Van Nostrand J.D."/>
            <person name="Wu L."/>
            <person name="He Z."/>
            <person name="Jordan I.K."/>
            <person name="Hazen T.C."/>
            <person name="Arkin A.P."/>
            <person name="Kostka J.E."/>
            <person name="Zhou J."/>
        </authorList>
    </citation>
    <scope>NUCLEOTIDE SEQUENCE [LARGE SCALE GENOMIC DNA]</scope>
    <source>
        <strain evidence="9 10">FW104-T7</strain>
    </source>
</reference>
<feature type="transmembrane region" description="Helical" evidence="7">
    <location>
        <begin position="550"/>
        <end position="568"/>
    </location>
</feature>
<keyword evidence="4 7" id="KW-1133">Transmembrane helix</keyword>
<feature type="transmembrane region" description="Helical" evidence="7">
    <location>
        <begin position="281"/>
        <end position="303"/>
    </location>
</feature>
<dbReference type="PANTHER" id="PTHR30341:SF0">
    <property type="entry name" value="NA(+)_H(+) ANTIPORTER NHAA"/>
    <property type="match status" value="1"/>
</dbReference>
<feature type="transmembrane region" description="Helical" evidence="7">
    <location>
        <begin position="237"/>
        <end position="260"/>
    </location>
</feature>
<dbReference type="GO" id="GO:0015385">
    <property type="term" value="F:sodium:proton antiporter activity"/>
    <property type="evidence" value="ECO:0007669"/>
    <property type="project" value="UniProtKB-UniRule"/>
</dbReference>
<dbReference type="GO" id="GO:0005886">
    <property type="term" value="C:plasma membrane"/>
    <property type="evidence" value="ECO:0007669"/>
    <property type="project" value="UniProtKB-SubCell"/>
</dbReference>
<evidence type="ECO:0000313" key="10">
    <source>
        <dbReference type="Proteomes" id="UP000076131"/>
    </source>
</evidence>
<dbReference type="EMBL" id="LVJS01000120">
    <property type="protein sequence ID" value="KZC22308.1"/>
    <property type="molecule type" value="Genomic_DNA"/>
</dbReference>
<feature type="transmembrane region" description="Helical" evidence="7">
    <location>
        <begin position="510"/>
        <end position="538"/>
    </location>
</feature>